<name>A0A0D8HH14_9ACTN</name>
<sequence length="62" mass="7061">MFIRETPTVNKKTGVSYSKYQLVESYRCEKGPRQRIVMTLTELDLDKSLWPALANAIANAIT</sequence>
<dbReference type="OrthoDB" id="8547152at2"/>
<evidence type="ECO:0000313" key="1">
    <source>
        <dbReference type="EMBL" id="KJF17290.1"/>
    </source>
</evidence>
<evidence type="ECO:0000313" key="2">
    <source>
        <dbReference type="Proteomes" id="UP000032360"/>
    </source>
</evidence>
<dbReference type="RefSeq" id="WP_152625981.1">
    <property type="nucleotide sequence ID" value="NZ_JXYS01000057.1"/>
</dbReference>
<organism evidence="1 2">
    <name type="scientific">Acidithrix ferrooxidans</name>
    <dbReference type="NCBI Taxonomy" id="1280514"/>
    <lineage>
        <taxon>Bacteria</taxon>
        <taxon>Bacillati</taxon>
        <taxon>Actinomycetota</taxon>
        <taxon>Acidimicrobiia</taxon>
        <taxon>Acidimicrobiales</taxon>
        <taxon>Acidimicrobiaceae</taxon>
        <taxon>Acidithrix</taxon>
    </lineage>
</organism>
<proteinExistence type="predicted"/>
<comment type="caution">
    <text evidence="1">The sequence shown here is derived from an EMBL/GenBank/DDBJ whole genome shotgun (WGS) entry which is preliminary data.</text>
</comment>
<gene>
    <name evidence="1" type="ORF">AXFE_18550</name>
</gene>
<dbReference type="AlphaFoldDB" id="A0A0D8HH14"/>
<dbReference type="Proteomes" id="UP000032360">
    <property type="component" value="Unassembled WGS sequence"/>
</dbReference>
<protein>
    <submittedName>
        <fullName evidence="1">Uncharacterized protein</fullName>
    </submittedName>
</protein>
<reference evidence="1 2" key="1">
    <citation type="submission" date="2015-01" db="EMBL/GenBank/DDBJ databases">
        <title>Draft genome of the acidophilic iron oxidizer Acidithrix ferrooxidans strain Py-F3.</title>
        <authorList>
            <person name="Poehlein A."/>
            <person name="Eisen S."/>
            <person name="Schloemann M."/>
            <person name="Johnson B.D."/>
            <person name="Daniel R."/>
            <person name="Muehling M."/>
        </authorList>
    </citation>
    <scope>NUCLEOTIDE SEQUENCE [LARGE SCALE GENOMIC DNA]</scope>
    <source>
        <strain evidence="1 2">Py-F3</strain>
    </source>
</reference>
<dbReference type="EMBL" id="JXYS01000057">
    <property type="protein sequence ID" value="KJF17290.1"/>
    <property type="molecule type" value="Genomic_DNA"/>
</dbReference>
<keyword evidence="2" id="KW-1185">Reference proteome</keyword>
<accession>A0A0D8HH14</accession>